<dbReference type="PANTHER" id="PTHR10414:SF37">
    <property type="entry name" value="BB IN A BOXCAR, ISOFORM C"/>
    <property type="match status" value="1"/>
</dbReference>
<comment type="subcellular location">
    <subcellularLocation>
        <location evidence="1">Membrane</location>
    </subcellularLocation>
</comment>
<keyword evidence="6" id="KW-1133">Transmembrane helix</keyword>
<feature type="transmembrane region" description="Helical" evidence="6">
    <location>
        <begin position="292"/>
        <end position="310"/>
    </location>
</feature>
<comment type="similarity">
    <text evidence="2 5">Belongs to the CDP-alcohol phosphatidyltransferase class-I family.</text>
</comment>
<dbReference type="EMBL" id="LSYV01000124">
    <property type="protein sequence ID" value="KXZ42693.1"/>
    <property type="molecule type" value="Genomic_DNA"/>
</dbReference>
<gene>
    <name evidence="7" type="ORF">GPECTOR_124g493</name>
</gene>
<protein>
    <recommendedName>
        <fullName evidence="9">Ethanolaminephosphotransferase</fullName>
    </recommendedName>
</protein>
<dbReference type="GO" id="GO:0016780">
    <property type="term" value="F:phosphotransferase activity, for other substituted phosphate groups"/>
    <property type="evidence" value="ECO:0007669"/>
    <property type="project" value="InterPro"/>
</dbReference>
<evidence type="ECO:0000256" key="4">
    <source>
        <dbReference type="ARBA" id="ARBA00023136"/>
    </source>
</evidence>
<feature type="transmembrane region" description="Helical" evidence="6">
    <location>
        <begin position="12"/>
        <end position="30"/>
    </location>
</feature>
<dbReference type="AlphaFoldDB" id="A0A150FYK2"/>
<dbReference type="InterPro" id="IPR014472">
    <property type="entry name" value="CHOPT"/>
</dbReference>
<dbReference type="GO" id="GO:0016020">
    <property type="term" value="C:membrane"/>
    <property type="evidence" value="ECO:0007669"/>
    <property type="project" value="UniProtKB-SubCell"/>
</dbReference>
<evidence type="ECO:0000256" key="5">
    <source>
        <dbReference type="RuleBase" id="RU003750"/>
    </source>
</evidence>
<dbReference type="GO" id="GO:0008654">
    <property type="term" value="P:phospholipid biosynthetic process"/>
    <property type="evidence" value="ECO:0007669"/>
    <property type="project" value="InterPro"/>
</dbReference>
<organism evidence="7 8">
    <name type="scientific">Gonium pectorale</name>
    <name type="common">Green alga</name>
    <dbReference type="NCBI Taxonomy" id="33097"/>
    <lineage>
        <taxon>Eukaryota</taxon>
        <taxon>Viridiplantae</taxon>
        <taxon>Chlorophyta</taxon>
        <taxon>core chlorophytes</taxon>
        <taxon>Chlorophyceae</taxon>
        <taxon>CS clade</taxon>
        <taxon>Chlamydomonadales</taxon>
        <taxon>Volvocaceae</taxon>
        <taxon>Gonium</taxon>
    </lineage>
</organism>
<evidence type="ECO:0000256" key="2">
    <source>
        <dbReference type="ARBA" id="ARBA00010441"/>
    </source>
</evidence>
<dbReference type="Proteomes" id="UP000075714">
    <property type="component" value="Unassembled WGS sequence"/>
</dbReference>
<keyword evidence="8" id="KW-1185">Reference proteome</keyword>
<feature type="transmembrane region" description="Helical" evidence="6">
    <location>
        <begin position="258"/>
        <end position="276"/>
    </location>
</feature>
<evidence type="ECO:0000256" key="3">
    <source>
        <dbReference type="ARBA" id="ARBA00022679"/>
    </source>
</evidence>
<sequence length="321" mass="35441">MWYYVPEFAGDAPRWPFLFAGFSIIFYTNLDCLDGKQARRTKTSSPLGQLFDHGCDAIALHVMLTFIQAALNEPSWLLTGVASVTVYLPWMTSHWEEYHTGFLMYGDGNFGILEANYVLAAATLSSGIFGTWVWDYPLSGLVPALPYKWLVVKHVVIIFATVVAVIQFYGQVRRVFSQSWDKLPASERGHKELGNGPRLRHLAYSLLLIVVGALYLSDSKLKPGQARLATLLYGLVYATFATQLIMDHMCKEPFKPPLVPLGLLGAAAANSLAGLVDGRLMAAGCVALMGPYYLWYVTTIVGQICAFLGIKCLTITPKRGD</sequence>
<comment type="caution">
    <text evidence="7">The sequence shown here is derived from an EMBL/GenBank/DDBJ whole genome shotgun (WGS) entry which is preliminary data.</text>
</comment>
<accession>A0A150FYK2</accession>
<feature type="transmembrane region" description="Helical" evidence="6">
    <location>
        <begin position="228"/>
        <end position="246"/>
    </location>
</feature>
<reference evidence="8" key="1">
    <citation type="journal article" date="2016" name="Nat. Commun.">
        <title>The Gonium pectorale genome demonstrates co-option of cell cycle regulation during the evolution of multicellularity.</title>
        <authorList>
            <person name="Hanschen E.R."/>
            <person name="Marriage T.N."/>
            <person name="Ferris P.J."/>
            <person name="Hamaji T."/>
            <person name="Toyoda A."/>
            <person name="Fujiyama A."/>
            <person name="Neme R."/>
            <person name="Noguchi H."/>
            <person name="Minakuchi Y."/>
            <person name="Suzuki M."/>
            <person name="Kawai-Toyooka H."/>
            <person name="Smith D.R."/>
            <person name="Sparks H."/>
            <person name="Anderson J."/>
            <person name="Bakaric R."/>
            <person name="Luria V."/>
            <person name="Karger A."/>
            <person name="Kirschner M.W."/>
            <person name="Durand P.M."/>
            <person name="Michod R.E."/>
            <person name="Nozaki H."/>
            <person name="Olson B.J."/>
        </authorList>
    </citation>
    <scope>NUCLEOTIDE SEQUENCE [LARGE SCALE GENOMIC DNA]</scope>
    <source>
        <strain evidence="8">NIES-2863</strain>
    </source>
</reference>
<evidence type="ECO:0000256" key="1">
    <source>
        <dbReference type="ARBA" id="ARBA00004370"/>
    </source>
</evidence>
<dbReference type="InterPro" id="IPR048254">
    <property type="entry name" value="CDP_ALCOHOL_P_TRANSF_CS"/>
</dbReference>
<evidence type="ECO:0000313" key="7">
    <source>
        <dbReference type="EMBL" id="KXZ42693.1"/>
    </source>
</evidence>
<name>A0A150FYK2_GONPE</name>
<evidence type="ECO:0008006" key="9">
    <source>
        <dbReference type="Google" id="ProtNLM"/>
    </source>
</evidence>
<dbReference type="InterPro" id="IPR000462">
    <property type="entry name" value="CDP-OH_P_trans"/>
</dbReference>
<feature type="transmembrane region" description="Helical" evidence="6">
    <location>
        <begin position="199"/>
        <end position="216"/>
    </location>
</feature>
<evidence type="ECO:0000313" key="8">
    <source>
        <dbReference type="Proteomes" id="UP000075714"/>
    </source>
</evidence>
<dbReference type="OrthoDB" id="196717at2759"/>
<dbReference type="PANTHER" id="PTHR10414">
    <property type="entry name" value="ETHANOLAMINEPHOSPHOTRANSFERASE"/>
    <property type="match status" value="1"/>
</dbReference>
<dbReference type="Gene3D" id="1.20.120.1760">
    <property type="match status" value="1"/>
</dbReference>
<dbReference type="PROSITE" id="PS00379">
    <property type="entry name" value="CDP_ALCOHOL_P_TRANSF"/>
    <property type="match status" value="1"/>
</dbReference>
<dbReference type="STRING" id="33097.A0A150FYK2"/>
<feature type="transmembrane region" description="Helical" evidence="6">
    <location>
        <begin position="115"/>
        <end position="134"/>
    </location>
</feature>
<keyword evidence="6" id="KW-0812">Transmembrane</keyword>
<keyword evidence="4 6" id="KW-0472">Membrane</keyword>
<evidence type="ECO:0000256" key="6">
    <source>
        <dbReference type="SAM" id="Phobius"/>
    </source>
</evidence>
<feature type="transmembrane region" description="Helical" evidence="6">
    <location>
        <begin position="154"/>
        <end position="172"/>
    </location>
</feature>
<dbReference type="Pfam" id="PF01066">
    <property type="entry name" value="CDP-OH_P_transf"/>
    <property type="match status" value="1"/>
</dbReference>
<dbReference type="InterPro" id="IPR043130">
    <property type="entry name" value="CDP-OH_PTrfase_TM_dom"/>
</dbReference>
<keyword evidence="3 5" id="KW-0808">Transferase</keyword>
<proteinExistence type="inferred from homology"/>